<keyword evidence="2" id="KW-0489">Methyltransferase</keyword>
<dbReference type="GO" id="GO:0009307">
    <property type="term" value="P:DNA restriction-modification system"/>
    <property type="evidence" value="ECO:0007669"/>
    <property type="project" value="UniProtKB-KW"/>
</dbReference>
<evidence type="ECO:0000313" key="8">
    <source>
        <dbReference type="EMBL" id="QWS78873.1"/>
    </source>
</evidence>
<name>A0A8F2DF34_9MOLU</name>
<dbReference type="PRINTS" id="PR00507">
    <property type="entry name" value="N12N6MTFRASE"/>
</dbReference>
<dbReference type="Pfam" id="PF02384">
    <property type="entry name" value="N6_Mtase"/>
    <property type="match status" value="1"/>
</dbReference>
<keyword evidence="4" id="KW-0949">S-adenosyl-L-methionine</keyword>
<dbReference type="InterPro" id="IPR029063">
    <property type="entry name" value="SAM-dependent_MTases_sf"/>
</dbReference>
<keyword evidence="5" id="KW-0680">Restriction system</keyword>
<dbReference type="GO" id="GO:0008170">
    <property type="term" value="F:N-methyltransferase activity"/>
    <property type="evidence" value="ECO:0007669"/>
    <property type="project" value="InterPro"/>
</dbReference>
<reference evidence="8" key="1">
    <citation type="journal article" date="2021" name="Infect. Genet. Evol.">
        <title>Novel prophage-like sequences in Mycoplasma anserisalpingitidis.</title>
        <authorList>
            <person name="Kovacs A.B."/>
            <person name="Wehmann E."/>
            <person name="Svab D."/>
            <person name="Beko K."/>
            <person name="Grozner D."/>
            <person name="Mitter A."/>
            <person name="Bali K."/>
            <person name="Morrow C.J."/>
            <person name="Banyai K."/>
            <person name="Gyuranecz M."/>
        </authorList>
    </citation>
    <scope>NUCLEOTIDE SEQUENCE</scope>
    <source>
        <strain evidence="8">MYCAV270</strain>
    </source>
</reference>
<dbReference type="PANTHER" id="PTHR42933:SF3">
    <property type="entry name" value="TYPE I RESTRICTION ENZYME MJAVIII METHYLASE SUBUNIT"/>
    <property type="match status" value="1"/>
</dbReference>
<dbReference type="AlphaFoldDB" id="A0A8F2DF34"/>
<dbReference type="PANTHER" id="PTHR42933">
    <property type="entry name" value="SLR6095 PROTEIN"/>
    <property type="match status" value="1"/>
</dbReference>
<organism evidence="8">
    <name type="scientific">Mycoplasma anserisalpingitidis</name>
    <dbReference type="NCBI Taxonomy" id="519450"/>
    <lineage>
        <taxon>Bacteria</taxon>
        <taxon>Bacillati</taxon>
        <taxon>Mycoplasmatota</taxon>
        <taxon>Mollicutes</taxon>
        <taxon>Mycoplasmataceae</taxon>
        <taxon>Mycoplasma</taxon>
    </lineage>
</organism>
<accession>A0A8F2DF34</accession>
<dbReference type="GO" id="GO:0032259">
    <property type="term" value="P:methylation"/>
    <property type="evidence" value="ECO:0007669"/>
    <property type="project" value="UniProtKB-KW"/>
</dbReference>
<feature type="domain" description="DNA methylase adenine-specific" evidence="7">
    <location>
        <begin position="170"/>
        <end position="401"/>
    </location>
</feature>
<evidence type="ECO:0000256" key="3">
    <source>
        <dbReference type="ARBA" id="ARBA00022679"/>
    </source>
</evidence>
<dbReference type="InterPro" id="IPR003356">
    <property type="entry name" value="DNA_methylase_A-5"/>
</dbReference>
<keyword evidence="3" id="KW-0808">Transferase</keyword>
<evidence type="ECO:0000259" key="7">
    <source>
        <dbReference type="Pfam" id="PF02384"/>
    </source>
</evidence>
<dbReference type="GO" id="GO:0009007">
    <property type="term" value="F:site-specific DNA-methyltransferase (adenine-specific) activity"/>
    <property type="evidence" value="ECO:0007669"/>
    <property type="project" value="UniProtKB-EC"/>
</dbReference>
<evidence type="ECO:0000256" key="2">
    <source>
        <dbReference type="ARBA" id="ARBA00022603"/>
    </source>
</evidence>
<dbReference type="CDD" id="cd02440">
    <property type="entry name" value="AdoMet_MTases"/>
    <property type="match status" value="1"/>
</dbReference>
<sequence length="620" mass="70926">MWMFPINKNSKTNKKKKINDDKENFEIENFLDKINNVVYSKNNIDEVINRNVKALANKFRSSGINKQYNVPFIGAVMLCLKFKQEITLDVSTNYLLNSIKIGIEKIIEDEPKTKKEKKEFIKKIFDDDSLKRAKLHDLNEIISLISNTFNFINVSEKSGQDTMNSFLKVFRKWNSADSQEKGEVFTPDHIAKLMIKLIDLDINDVVLDPTCGSGTFLTNAMFYMLNLTDDIEKKDNIKQHQLIGVEIDPFNATLAAINMLLHGDGSSQIYKESCFDKLPTIKGLYNKVLMNPPFSQKIPELDFVEIALDNCKENGKLAVVIPLTVINEIKNHKLLKKHTLTKIVKLNRQLFLPSAGVWTGIAVFETHKPHNLNQEIKTYNFENDGYEVLRGKNGRFKVRDVYFDFNNYEIANIESHSLFYFEKRKTKINFALTVRNYFASLIANGISDEISIKINNEIEDLDNSKWKEYKLPELFRNLSPGKEPNSKDEAIGTVLIAAKKVNEGIKGRKVNPSKIFEATEENALLAVVSQGDGGSGLTFAKSYDFCATSTIKILEPTNFNMNIYQALFISTCCSIEWFKKYGHGANWSFDNEIVRLPSKKDGTPDFEFMEHHIKRICSLV</sequence>
<proteinExistence type="predicted"/>
<dbReference type="EMBL" id="MT872807">
    <property type="protein sequence ID" value="QWS78873.1"/>
    <property type="molecule type" value="Genomic_DNA"/>
</dbReference>
<comment type="catalytic activity">
    <reaction evidence="6">
        <text>a 2'-deoxyadenosine in DNA + S-adenosyl-L-methionine = an N(6)-methyl-2'-deoxyadenosine in DNA + S-adenosyl-L-homocysteine + H(+)</text>
        <dbReference type="Rhea" id="RHEA:15197"/>
        <dbReference type="Rhea" id="RHEA-COMP:12418"/>
        <dbReference type="Rhea" id="RHEA-COMP:12419"/>
        <dbReference type="ChEBI" id="CHEBI:15378"/>
        <dbReference type="ChEBI" id="CHEBI:57856"/>
        <dbReference type="ChEBI" id="CHEBI:59789"/>
        <dbReference type="ChEBI" id="CHEBI:90615"/>
        <dbReference type="ChEBI" id="CHEBI:90616"/>
        <dbReference type="EC" id="2.1.1.72"/>
    </reaction>
</comment>
<evidence type="ECO:0000256" key="1">
    <source>
        <dbReference type="ARBA" id="ARBA00011900"/>
    </source>
</evidence>
<dbReference type="SUPFAM" id="SSF53335">
    <property type="entry name" value="S-adenosyl-L-methionine-dependent methyltransferases"/>
    <property type="match status" value="1"/>
</dbReference>
<dbReference type="EC" id="2.1.1.72" evidence="1"/>
<dbReference type="InterPro" id="IPR051537">
    <property type="entry name" value="DNA_Adenine_Mtase"/>
</dbReference>
<evidence type="ECO:0000256" key="5">
    <source>
        <dbReference type="ARBA" id="ARBA00022747"/>
    </source>
</evidence>
<protein>
    <recommendedName>
        <fullName evidence="1">site-specific DNA-methyltransferase (adenine-specific)</fullName>
        <ecNumber evidence="1">2.1.1.72</ecNumber>
    </recommendedName>
</protein>
<dbReference type="Gene3D" id="3.40.50.150">
    <property type="entry name" value="Vaccinia Virus protein VP39"/>
    <property type="match status" value="1"/>
</dbReference>
<evidence type="ECO:0000256" key="6">
    <source>
        <dbReference type="ARBA" id="ARBA00047942"/>
    </source>
</evidence>
<evidence type="ECO:0000256" key="4">
    <source>
        <dbReference type="ARBA" id="ARBA00022691"/>
    </source>
</evidence>
<dbReference type="GO" id="GO:0003677">
    <property type="term" value="F:DNA binding"/>
    <property type="evidence" value="ECO:0007669"/>
    <property type="project" value="InterPro"/>
</dbReference>